<evidence type="ECO:0000259" key="8">
    <source>
        <dbReference type="Pfam" id="PF02278"/>
    </source>
</evidence>
<gene>
    <name evidence="12" type="ORF">SAMN04487818_106154</name>
</gene>
<dbReference type="EMBL" id="FOGI01000006">
    <property type="protein sequence ID" value="SER94083.1"/>
    <property type="molecule type" value="Genomic_DNA"/>
</dbReference>
<dbReference type="InterPro" id="IPR014718">
    <property type="entry name" value="GH-type_carb-bd"/>
</dbReference>
<dbReference type="PANTHER" id="PTHR38481:SF1">
    <property type="entry name" value="HYALURONATE LYASE"/>
    <property type="match status" value="1"/>
</dbReference>
<name>A0A1H9TBU3_9PSEU</name>
<feature type="domain" description="Carbohydrate-binding module family 96" evidence="11">
    <location>
        <begin position="782"/>
        <end position="934"/>
    </location>
</feature>
<dbReference type="SUPFAM" id="SSF49863">
    <property type="entry name" value="Hyaluronate lyase-like, C-terminal domain"/>
    <property type="match status" value="1"/>
</dbReference>
<proteinExistence type="inferred from homology"/>
<evidence type="ECO:0000256" key="6">
    <source>
        <dbReference type="PIRSR" id="PIRSR638970-1"/>
    </source>
</evidence>
<dbReference type="InterPro" id="IPR011071">
    <property type="entry name" value="Lyase_8-like_C"/>
</dbReference>
<dbReference type="InterPro" id="IPR011013">
    <property type="entry name" value="Gal_mutarotase_sf_dom"/>
</dbReference>
<keyword evidence="13" id="KW-1185">Reference proteome</keyword>
<keyword evidence="5 12" id="KW-0456">Lyase</keyword>
<feature type="domain" description="Polysaccharide lyase family 8 C-terminal" evidence="9">
    <location>
        <begin position="664"/>
        <end position="726"/>
    </location>
</feature>
<dbReference type="GO" id="GO:0005576">
    <property type="term" value="C:extracellular region"/>
    <property type="evidence" value="ECO:0007669"/>
    <property type="project" value="UniProtKB-SubCell"/>
</dbReference>
<feature type="active site" evidence="6">
    <location>
        <position position="247"/>
    </location>
</feature>
<dbReference type="InterPro" id="IPR055372">
    <property type="entry name" value="CBM96"/>
</dbReference>
<evidence type="ECO:0000313" key="12">
    <source>
        <dbReference type="EMBL" id="SER94083.1"/>
    </source>
</evidence>
<dbReference type="STRING" id="155974.SAMN04487818_106154"/>
<dbReference type="Proteomes" id="UP000199051">
    <property type="component" value="Unassembled WGS sequence"/>
</dbReference>
<dbReference type="GO" id="GO:0005975">
    <property type="term" value="P:carbohydrate metabolic process"/>
    <property type="evidence" value="ECO:0007669"/>
    <property type="project" value="InterPro"/>
</dbReference>
<comment type="similarity">
    <text evidence="2">Belongs to the polysaccharide lyase 8 family.</text>
</comment>
<evidence type="ECO:0000256" key="2">
    <source>
        <dbReference type="ARBA" id="ARBA00006699"/>
    </source>
</evidence>
<dbReference type="InterPro" id="IPR038970">
    <property type="entry name" value="Lyase_8"/>
</dbReference>
<dbReference type="InterPro" id="IPR003159">
    <property type="entry name" value="Lyase_8_central_dom"/>
</dbReference>
<dbReference type="GO" id="GO:0016837">
    <property type="term" value="F:carbon-oxygen lyase activity, acting on polysaccharides"/>
    <property type="evidence" value="ECO:0007669"/>
    <property type="project" value="UniProtKB-ARBA"/>
</dbReference>
<evidence type="ECO:0000259" key="11">
    <source>
        <dbReference type="Pfam" id="PF24517"/>
    </source>
</evidence>
<dbReference type="Gene3D" id="2.70.98.10">
    <property type="match status" value="1"/>
</dbReference>
<dbReference type="PANTHER" id="PTHR38481">
    <property type="entry name" value="HYALURONATE LYASE"/>
    <property type="match status" value="1"/>
</dbReference>
<dbReference type="Pfam" id="PF08124">
    <property type="entry name" value="Lyase_8_N"/>
    <property type="match status" value="1"/>
</dbReference>
<keyword evidence="4 7" id="KW-0732">Signal</keyword>
<evidence type="ECO:0000259" key="10">
    <source>
        <dbReference type="Pfam" id="PF08124"/>
    </source>
</evidence>
<evidence type="ECO:0000259" key="9">
    <source>
        <dbReference type="Pfam" id="PF02884"/>
    </source>
</evidence>
<dbReference type="Gene3D" id="2.60.220.10">
    <property type="entry name" value="Polysaccharide lyase family 8-like, C-terminal"/>
    <property type="match status" value="1"/>
</dbReference>
<feature type="active site" evidence="6">
    <location>
        <position position="310"/>
    </location>
</feature>
<keyword evidence="3" id="KW-0964">Secreted</keyword>
<feature type="active site" evidence="6">
    <location>
        <position position="256"/>
    </location>
</feature>
<reference evidence="13" key="1">
    <citation type="submission" date="2016-10" db="EMBL/GenBank/DDBJ databases">
        <authorList>
            <person name="Varghese N."/>
            <person name="Submissions S."/>
        </authorList>
    </citation>
    <scope>NUCLEOTIDE SEQUENCE [LARGE SCALE GENOMIC DNA]</scope>
    <source>
        <strain evidence="13">DSM 44260</strain>
    </source>
</reference>
<feature type="domain" description="Polysaccharide lyase family 8 central" evidence="8">
    <location>
        <begin position="394"/>
        <end position="650"/>
    </location>
</feature>
<dbReference type="InterPro" id="IPR008929">
    <property type="entry name" value="Chondroitin_lyas"/>
</dbReference>
<dbReference type="Pfam" id="PF24517">
    <property type="entry name" value="CBM96"/>
    <property type="match status" value="1"/>
</dbReference>
<dbReference type="InterPro" id="IPR004103">
    <property type="entry name" value="Lyase_8_C"/>
</dbReference>
<dbReference type="GO" id="GO:0030246">
    <property type="term" value="F:carbohydrate binding"/>
    <property type="evidence" value="ECO:0007669"/>
    <property type="project" value="InterPro"/>
</dbReference>
<sequence>MSLSRRGFLVAGSAAAIVLGVNVPAFAAAPYDALRARWRDLLVGVGYDPAAEPFHSALINTGNAATTYRDNMVVTSSGVWPECPIGTKSANVTNTYARLRVMALAYAQPGTGQTGSPDMAASIITGLQWMVDNAYTAGSSPYDNWWDWRIGAPQKLVDICCLVPVPSILLASQLAAIDYHVPVSELAQYTDKSTGANRVDLCQVIALRGVLGEDSAKITSARDGLSPVLPTVLTGDGLYADGSFVQHTRVPYAGGYGAVLLSGLTKVLHLLAGSSWAVTDPNRQVLFDSVESTFAPFIHNGLVGDAVSGRGIARSDQDDHQRGHNIVGAIVLLASTGLATPTESDRWRAMAKGWITRGTYAPYTDHLAVPDLARALALLANAGVPAAAHPPSSHVFGAMDRAVHRRPLWTFMVSMHSLRSTFYETGNGENLRGWHTGSGMTYWWGQDDGHYSDAFWPTVDPYRLPGVTVSRKVLADEAGGPWNATVPTNTWAGGASDGVAAAIGQHVTGLQSTLTGRKSWFCLDDAVVCLGAGITATDGVPVESMVDSRNLGASGTNALVVDGVNQPATLGWSKAFPSANWAHIGGFGGYLFLGGSPVSASRAVRTGSWRTIDSGGPTTAITRRFLTLWHDHGTDPVNASYAYMVLPGASDTTTAARSASPGVTVVANTSTVQGIAAGTVRAANFFAAGTCGSIIADGPCSVLLRQVGPVLTVAVSDPTRTTTTVTITLSDNGFTTADADTGVTVLRTSPVTTLLVELGGTLGASRTVRLGTGSPVVPGTALTFTPAADAYVRDGTYADQNFSTGRLIVKAATAPGYSRRAYLRFTPGLAAPPKRAVLWLRGRVNDGENTHSTVTARAVTGSWTETGVTWNNQPSLGFALSTVPISKTTDWIGLDVTAAVAANPASVSFGLSGSAFALEFDSRDTAATRPVLEVVS</sequence>
<dbReference type="SUPFAM" id="SSF48230">
    <property type="entry name" value="Chondroitin AC/alginate lyase"/>
    <property type="match status" value="1"/>
</dbReference>
<comment type="subcellular location">
    <subcellularLocation>
        <location evidence="1">Secreted</location>
    </subcellularLocation>
</comment>
<accession>A0A1H9TBU3</accession>
<protein>
    <submittedName>
        <fullName evidence="12">Hyaluronate lyase</fullName>
    </submittedName>
</protein>
<dbReference type="PROSITE" id="PS51318">
    <property type="entry name" value="TAT"/>
    <property type="match status" value="1"/>
</dbReference>
<evidence type="ECO:0000256" key="7">
    <source>
        <dbReference type="SAM" id="SignalP"/>
    </source>
</evidence>
<dbReference type="CDD" id="cd01083">
    <property type="entry name" value="GAG_Lyase"/>
    <property type="match status" value="1"/>
</dbReference>
<dbReference type="Gene3D" id="1.50.10.100">
    <property type="entry name" value="Chondroitin AC/alginate lyase"/>
    <property type="match status" value="1"/>
</dbReference>
<feature type="chain" id="PRO_5011726690" evidence="7">
    <location>
        <begin position="28"/>
        <end position="936"/>
    </location>
</feature>
<dbReference type="Pfam" id="PF02884">
    <property type="entry name" value="Lyase_8_C"/>
    <property type="match status" value="1"/>
</dbReference>
<dbReference type="SUPFAM" id="SSF74650">
    <property type="entry name" value="Galactose mutarotase-like"/>
    <property type="match status" value="1"/>
</dbReference>
<dbReference type="Pfam" id="PF02278">
    <property type="entry name" value="Lyase_8"/>
    <property type="match status" value="1"/>
</dbReference>
<evidence type="ECO:0000256" key="4">
    <source>
        <dbReference type="ARBA" id="ARBA00022729"/>
    </source>
</evidence>
<dbReference type="InterPro" id="IPR006311">
    <property type="entry name" value="TAT_signal"/>
</dbReference>
<evidence type="ECO:0000256" key="5">
    <source>
        <dbReference type="ARBA" id="ARBA00023239"/>
    </source>
</evidence>
<feature type="domain" description="Polysaccharide lyase 8 N-terminal alpha-helical" evidence="10">
    <location>
        <begin position="38"/>
        <end position="350"/>
    </location>
</feature>
<organism evidence="12 13">
    <name type="scientific">Actinokineospora terrae</name>
    <dbReference type="NCBI Taxonomy" id="155974"/>
    <lineage>
        <taxon>Bacteria</taxon>
        <taxon>Bacillati</taxon>
        <taxon>Actinomycetota</taxon>
        <taxon>Actinomycetes</taxon>
        <taxon>Pseudonocardiales</taxon>
        <taxon>Pseudonocardiaceae</taxon>
        <taxon>Actinokineospora</taxon>
    </lineage>
</organism>
<dbReference type="NCBIfam" id="NF033679">
    <property type="entry name" value="DNRLRE_dom"/>
    <property type="match status" value="1"/>
</dbReference>
<dbReference type="InterPro" id="IPR012970">
    <property type="entry name" value="Lyase_8_alpha_N"/>
</dbReference>
<dbReference type="AlphaFoldDB" id="A0A1H9TBU3"/>
<evidence type="ECO:0000256" key="3">
    <source>
        <dbReference type="ARBA" id="ARBA00022525"/>
    </source>
</evidence>
<evidence type="ECO:0000256" key="1">
    <source>
        <dbReference type="ARBA" id="ARBA00004613"/>
    </source>
</evidence>
<feature type="signal peptide" evidence="7">
    <location>
        <begin position="1"/>
        <end position="27"/>
    </location>
</feature>
<evidence type="ECO:0000313" key="13">
    <source>
        <dbReference type="Proteomes" id="UP000199051"/>
    </source>
</evidence>